<accession>A0A8X6MDL4</accession>
<name>A0A8X6MDL4_NEPPI</name>
<dbReference type="OrthoDB" id="10493724at2759"/>
<reference evidence="1" key="1">
    <citation type="submission" date="2020-08" db="EMBL/GenBank/DDBJ databases">
        <title>Multicomponent nature underlies the extraordinary mechanical properties of spider dragline silk.</title>
        <authorList>
            <person name="Kono N."/>
            <person name="Nakamura H."/>
            <person name="Mori M."/>
            <person name="Yoshida Y."/>
            <person name="Ohtoshi R."/>
            <person name="Malay A.D."/>
            <person name="Moran D.A.P."/>
            <person name="Tomita M."/>
            <person name="Numata K."/>
            <person name="Arakawa K."/>
        </authorList>
    </citation>
    <scope>NUCLEOTIDE SEQUENCE</scope>
</reference>
<proteinExistence type="predicted"/>
<dbReference type="Proteomes" id="UP000887013">
    <property type="component" value="Unassembled WGS sequence"/>
</dbReference>
<comment type="caution">
    <text evidence="1">The sequence shown here is derived from an EMBL/GenBank/DDBJ whole genome shotgun (WGS) entry which is preliminary data.</text>
</comment>
<sequence length="99" mass="11474">MFNFRLRICVVDVTSEKSFHYKGKWRGPGPLMARIPPELPIHPSRSPFPSKCSLASCRNVLSDVLFSRTNGLRELPDFHSPFFNSYSEQFFYMKLSKCP</sequence>
<organism evidence="1 2">
    <name type="scientific">Nephila pilipes</name>
    <name type="common">Giant wood spider</name>
    <name type="synonym">Nephila maculata</name>
    <dbReference type="NCBI Taxonomy" id="299642"/>
    <lineage>
        <taxon>Eukaryota</taxon>
        <taxon>Metazoa</taxon>
        <taxon>Ecdysozoa</taxon>
        <taxon>Arthropoda</taxon>
        <taxon>Chelicerata</taxon>
        <taxon>Arachnida</taxon>
        <taxon>Araneae</taxon>
        <taxon>Araneomorphae</taxon>
        <taxon>Entelegynae</taxon>
        <taxon>Araneoidea</taxon>
        <taxon>Nephilidae</taxon>
        <taxon>Nephila</taxon>
    </lineage>
</organism>
<protein>
    <submittedName>
        <fullName evidence="1">Uncharacterized protein</fullName>
    </submittedName>
</protein>
<dbReference type="AlphaFoldDB" id="A0A8X6MDL4"/>
<dbReference type="EMBL" id="BMAW01044076">
    <property type="protein sequence ID" value="GFS42668.1"/>
    <property type="molecule type" value="Genomic_DNA"/>
</dbReference>
<evidence type="ECO:0000313" key="1">
    <source>
        <dbReference type="EMBL" id="GFS42668.1"/>
    </source>
</evidence>
<evidence type="ECO:0000313" key="2">
    <source>
        <dbReference type="Proteomes" id="UP000887013"/>
    </source>
</evidence>
<gene>
    <name evidence="1" type="ORF">NPIL_80801</name>
</gene>
<keyword evidence="2" id="KW-1185">Reference proteome</keyword>